<dbReference type="Gene3D" id="3.30.420.10">
    <property type="entry name" value="Ribonuclease H-like superfamily/Ribonuclease H"/>
    <property type="match status" value="1"/>
</dbReference>
<keyword evidence="6" id="KW-1185">Reference proteome</keyword>
<dbReference type="GO" id="GO:0006260">
    <property type="term" value="P:DNA replication"/>
    <property type="evidence" value="ECO:0007669"/>
    <property type="project" value="InterPro"/>
</dbReference>
<dbReference type="GO" id="GO:0005829">
    <property type="term" value="C:cytosol"/>
    <property type="evidence" value="ECO:0007669"/>
    <property type="project" value="TreeGrafter"/>
</dbReference>
<accession>A0A1W2H1U5</accession>
<dbReference type="Pfam" id="PF00929">
    <property type="entry name" value="RNase_T"/>
    <property type="match status" value="1"/>
</dbReference>
<keyword evidence="2" id="KW-0378">Hydrolase</keyword>
<dbReference type="GO" id="GO:0008408">
    <property type="term" value="F:3'-5' exonuclease activity"/>
    <property type="evidence" value="ECO:0007669"/>
    <property type="project" value="TreeGrafter"/>
</dbReference>
<reference evidence="6" key="1">
    <citation type="submission" date="2017-04" db="EMBL/GenBank/DDBJ databases">
        <authorList>
            <person name="Varghese N."/>
            <person name="Submissions S."/>
        </authorList>
    </citation>
    <scope>NUCLEOTIDE SEQUENCE [LARGE SCALE GENOMIC DNA]</scope>
    <source>
        <strain evidence="6">DSM 16537</strain>
    </source>
</reference>
<dbReference type="PANTHER" id="PTHR30231:SF4">
    <property type="entry name" value="PROTEIN NEN2"/>
    <property type="match status" value="1"/>
</dbReference>
<evidence type="ECO:0000256" key="1">
    <source>
        <dbReference type="ARBA" id="ARBA00022722"/>
    </source>
</evidence>
<dbReference type="InterPro" id="IPR013520">
    <property type="entry name" value="Ribonucl_H"/>
</dbReference>
<dbReference type="EMBL" id="LT838813">
    <property type="protein sequence ID" value="SMD42851.1"/>
    <property type="molecule type" value="Genomic_DNA"/>
</dbReference>
<dbReference type="Proteomes" id="UP000192333">
    <property type="component" value="Chromosome I"/>
</dbReference>
<evidence type="ECO:0000313" key="6">
    <source>
        <dbReference type="Proteomes" id="UP000192333"/>
    </source>
</evidence>
<dbReference type="InterPro" id="IPR036397">
    <property type="entry name" value="RNaseH_sf"/>
</dbReference>
<evidence type="ECO:0000256" key="3">
    <source>
        <dbReference type="ARBA" id="ARBA00022839"/>
    </source>
</evidence>
<dbReference type="GO" id="GO:0003677">
    <property type="term" value="F:DNA binding"/>
    <property type="evidence" value="ECO:0007669"/>
    <property type="project" value="InterPro"/>
</dbReference>
<keyword evidence="3" id="KW-0269">Exonuclease</keyword>
<dbReference type="RefSeq" id="WP_231955516.1">
    <property type="nucleotide sequence ID" value="NZ_LT838813.1"/>
</dbReference>
<sequence length="243" mass="27649">MNYRKSSGLGFSWTILEADMGWFDFLKKNKVSKTSFVEEYEQLFEKKIPAIRSVDQLTFIVLDTETTGLNPKKDYILSFGAIKIKGYKMKVNSAWEIYLDSPLHNKESIQIHEILYHDQAFPLKEFAKDFLTYIGSDIIVGHHIGFDIAMLEKALMSFGLKKLKNPVLDTLALSMRLEKGPHYDPALGSPGEYALDNLCERYGIPLDDRHTAAGDAFLTAQLFMRLLKIAEQKGIKNFGSLIK</sequence>
<proteinExistence type="predicted"/>
<dbReference type="SUPFAM" id="SSF53098">
    <property type="entry name" value="Ribonuclease H-like"/>
    <property type="match status" value="1"/>
</dbReference>
<organism evidence="5 6">
    <name type="scientific">Aquiflexum balticum DSM 16537</name>
    <dbReference type="NCBI Taxonomy" id="758820"/>
    <lineage>
        <taxon>Bacteria</taxon>
        <taxon>Pseudomonadati</taxon>
        <taxon>Bacteroidota</taxon>
        <taxon>Cytophagia</taxon>
        <taxon>Cytophagales</taxon>
        <taxon>Cyclobacteriaceae</taxon>
        <taxon>Aquiflexum</taxon>
    </lineage>
</organism>
<dbReference type="GO" id="GO:0003887">
    <property type="term" value="F:DNA-directed DNA polymerase activity"/>
    <property type="evidence" value="ECO:0007669"/>
    <property type="project" value="InterPro"/>
</dbReference>
<dbReference type="CDD" id="cd06127">
    <property type="entry name" value="DEDDh"/>
    <property type="match status" value="1"/>
</dbReference>
<keyword evidence="1" id="KW-0540">Nuclease</keyword>
<dbReference type="PANTHER" id="PTHR30231">
    <property type="entry name" value="DNA POLYMERASE III SUBUNIT EPSILON"/>
    <property type="match status" value="1"/>
</dbReference>
<evidence type="ECO:0000313" key="5">
    <source>
        <dbReference type="EMBL" id="SMD42851.1"/>
    </source>
</evidence>
<feature type="domain" description="Exonuclease" evidence="4">
    <location>
        <begin position="58"/>
        <end position="232"/>
    </location>
</feature>
<name>A0A1W2H1U5_9BACT</name>
<evidence type="ECO:0000256" key="2">
    <source>
        <dbReference type="ARBA" id="ARBA00022801"/>
    </source>
</evidence>
<dbReference type="InterPro" id="IPR012337">
    <property type="entry name" value="RNaseH-like_sf"/>
</dbReference>
<dbReference type="AlphaFoldDB" id="A0A1W2H1U5"/>
<protein>
    <submittedName>
        <fullName evidence="5">DNA polymerase-3 subunit epsilon</fullName>
    </submittedName>
</protein>
<dbReference type="SMART" id="SM00479">
    <property type="entry name" value="EXOIII"/>
    <property type="match status" value="1"/>
</dbReference>
<gene>
    <name evidence="5" type="ORF">SAMN00777080_1418</name>
</gene>
<dbReference type="NCBIfam" id="TIGR00573">
    <property type="entry name" value="dnaq"/>
    <property type="match status" value="1"/>
</dbReference>
<dbReference type="InterPro" id="IPR006054">
    <property type="entry name" value="DnaQ"/>
</dbReference>
<dbReference type="STRING" id="758820.SAMN00777080_1418"/>
<evidence type="ECO:0000259" key="4">
    <source>
        <dbReference type="SMART" id="SM00479"/>
    </source>
</evidence>